<reference evidence="9" key="1">
    <citation type="submission" date="2023-03" db="EMBL/GenBank/DDBJ databases">
        <authorList>
            <person name="Steffen K."/>
            <person name="Cardenas P."/>
        </authorList>
    </citation>
    <scope>NUCLEOTIDE SEQUENCE</scope>
</reference>
<keyword evidence="6 8" id="KW-1133">Transmembrane helix</keyword>
<comment type="function">
    <text evidence="8">Involved in the lipid remodeling steps of GPI-anchor maturation.</text>
</comment>
<proteinExistence type="inferred from homology"/>
<evidence type="ECO:0000256" key="8">
    <source>
        <dbReference type="RuleBase" id="RU365066"/>
    </source>
</evidence>
<dbReference type="PROSITE" id="PS51257">
    <property type="entry name" value="PROKAR_LIPOPROTEIN"/>
    <property type="match status" value="1"/>
</dbReference>
<dbReference type="AlphaFoldDB" id="A0AA35VU23"/>
<keyword evidence="5 8" id="KW-0732">Signal</keyword>
<keyword evidence="7 8" id="KW-0472">Membrane</keyword>
<keyword evidence="10" id="KW-1185">Reference proteome</keyword>
<dbReference type="Proteomes" id="UP001174909">
    <property type="component" value="Unassembled WGS sequence"/>
</dbReference>
<comment type="caution">
    <text evidence="9">The sequence shown here is derived from an EMBL/GenBank/DDBJ whole genome shotgun (WGS) entry which is preliminary data.</text>
</comment>
<dbReference type="GO" id="GO:0000139">
    <property type="term" value="C:Golgi membrane"/>
    <property type="evidence" value="ECO:0007669"/>
    <property type="project" value="UniProtKB-SubCell"/>
</dbReference>
<evidence type="ECO:0000256" key="6">
    <source>
        <dbReference type="ARBA" id="ARBA00022989"/>
    </source>
</evidence>
<dbReference type="Pfam" id="PF04080">
    <property type="entry name" value="Per1"/>
    <property type="match status" value="1"/>
</dbReference>
<dbReference type="PANTHER" id="PTHR13148">
    <property type="entry name" value="PER1-RELATED"/>
    <property type="match status" value="1"/>
</dbReference>
<feature type="chain" id="PRO_5041485025" description="Post-GPI attachment to proteins factor 3" evidence="8">
    <location>
        <begin position="20"/>
        <end position="297"/>
    </location>
</feature>
<gene>
    <name evidence="9" type="ORF">GBAR_LOCUS964</name>
</gene>
<keyword evidence="4 8" id="KW-0812">Transmembrane</keyword>
<comment type="subcellular location">
    <subcellularLocation>
        <location evidence="1">Endomembrane system</location>
        <topology evidence="1">Multi-pass membrane protein</topology>
    </subcellularLocation>
    <subcellularLocation>
        <location evidence="8">Golgi apparatus membrane</location>
        <topology evidence="8">Multi-pass membrane protein</topology>
    </subcellularLocation>
</comment>
<accession>A0AA35VU23</accession>
<dbReference type="GO" id="GO:0005789">
    <property type="term" value="C:endoplasmic reticulum membrane"/>
    <property type="evidence" value="ECO:0007669"/>
    <property type="project" value="TreeGrafter"/>
</dbReference>
<evidence type="ECO:0000256" key="2">
    <source>
        <dbReference type="ARBA" id="ARBA00006387"/>
    </source>
</evidence>
<feature type="signal peptide" evidence="8">
    <location>
        <begin position="1"/>
        <end position="19"/>
    </location>
</feature>
<dbReference type="PANTHER" id="PTHR13148:SF0">
    <property type="entry name" value="POST-GPI ATTACHMENT TO PROTEINS FACTOR 3"/>
    <property type="match status" value="1"/>
</dbReference>
<sequence>MKRTTTVVLFLVQVLSCSCSSGDRSPEFRLCVDQCTLSKCSSCEEDCGYYCMHQVTREDVHHNRPVRQFHGKWPFVRLLGVQEPASVLFSLLNGAAVVVGYHRFSTSSPSDYHLHSVLHVELLVSVNTWLWSAVFHTRDVGWTEKMDYFSAALLIVCGLIVQFIRLSGRGALLWQCLYGAVWMGLFLLHVAYLSMSERFNYGYNMAVCVIAGTVYAVVWTAWSIKEWRRRHYVWKCVVAVLWGSCTVLLELLDFPPLLWAVDAHALWHLSTAPIPLLWYSFLTDDAKYEMTRHKKQV</sequence>
<comment type="caution">
    <text evidence="8">Lacks conserved residue(s) required for the propagation of feature annotation.</text>
</comment>
<dbReference type="GO" id="GO:0006506">
    <property type="term" value="P:GPI anchor biosynthetic process"/>
    <property type="evidence" value="ECO:0007669"/>
    <property type="project" value="UniProtKB-KW"/>
</dbReference>
<evidence type="ECO:0000256" key="1">
    <source>
        <dbReference type="ARBA" id="ARBA00004127"/>
    </source>
</evidence>
<feature type="transmembrane region" description="Helical" evidence="8">
    <location>
        <begin position="264"/>
        <end position="282"/>
    </location>
</feature>
<protein>
    <recommendedName>
        <fullName evidence="8">Post-GPI attachment to proteins factor 3</fullName>
    </recommendedName>
</protein>
<keyword evidence="8" id="KW-0333">Golgi apparatus</keyword>
<organism evidence="9 10">
    <name type="scientific">Geodia barretti</name>
    <name type="common">Barrett's horny sponge</name>
    <dbReference type="NCBI Taxonomy" id="519541"/>
    <lineage>
        <taxon>Eukaryota</taxon>
        <taxon>Metazoa</taxon>
        <taxon>Porifera</taxon>
        <taxon>Demospongiae</taxon>
        <taxon>Heteroscleromorpha</taxon>
        <taxon>Tetractinellida</taxon>
        <taxon>Astrophorina</taxon>
        <taxon>Geodiidae</taxon>
        <taxon>Geodia</taxon>
    </lineage>
</organism>
<name>A0AA35VU23_GEOBA</name>
<dbReference type="GO" id="GO:0016788">
    <property type="term" value="F:hydrolase activity, acting on ester bonds"/>
    <property type="evidence" value="ECO:0007669"/>
    <property type="project" value="TreeGrafter"/>
</dbReference>
<feature type="transmembrane region" description="Helical" evidence="8">
    <location>
        <begin position="201"/>
        <end position="220"/>
    </location>
</feature>
<evidence type="ECO:0000256" key="5">
    <source>
        <dbReference type="ARBA" id="ARBA00022729"/>
    </source>
</evidence>
<evidence type="ECO:0000313" key="10">
    <source>
        <dbReference type="Proteomes" id="UP001174909"/>
    </source>
</evidence>
<dbReference type="EMBL" id="CASHTH010000142">
    <property type="protein sequence ID" value="CAI7992337.1"/>
    <property type="molecule type" value="Genomic_DNA"/>
</dbReference>
<evidence type="ECO:0000313" key="9">
    <source>
        <dbReference type="EMBL" id="CAI7992337.1"/>
    </source>
</evidence>
<keyword evidence="3 8" id="KW-0337">GPI-anchor biosynthesis</keyword>
<evidence type="ECO:0000256" key="3">
    <source>
        <dbReference type="ARBA" id="ARBA00022502"/>
    </source>
</evidence>
<evidence type="ECO:0000256" key="7">
    <source>
        <dbReference type="ARBA" id="ARBA00023136"/>
    </source>
</evidence>
<dbReference type="InterPro" id="IPR007217">
    <property type="entry name" value="Per1-like"/>
</dbReference>
<evidence type="ECO:0000256" key="4">
    <source>
        <dbReference type="ARBA" id="ARBA00022692"/>
    </source>
</evidence>
<feature type="transmembrane region" description="Helical" evidence="8">
    <location>
        <begin position="176"/>
        <end position="195"/>
    </location>
</feature>
<comment type="similarity">
    <text evidence="2 8">Belongs to the PGAP3 family.</text>
</comment>
<feature type="transmembrane region" description="Helical" evidence="8">
    <location>
        <begin position="148"/>
        <end position="164"/>
    </location>
</feature>